<protein>
    <submittedName>
        <fullName evidence="2">Uncharacterized protein</fullName>
    </submittedName>
</protein>
<sequence length="109" mass="12304">MGPWTHSLGKEAGKEKTKQGKRRANAYSKKEKKKKTKYVEYKSPFAQVLNGWVETAAARTARKCLTLVFLVQSLDLSPLSDDIGSLVFLVGGQIRFFYLLLRRAGRLGR</sequence>
<proteinExistence type="predicted"/>
<evidence type="ECO:0000256" key="1">
    <source>
        <dbReference type="SAM" id="MobiDB-lite"/>
    </source>
</evidence>
<feature type="compositionally biased region" description="Basic residues" evidence="1">
    <location>
        <begin position="19"/>
        <end position="34"/>
    </location>
</feature>
<evidence type="ECO:0000313" key="2">
    <source>
        <dbReference type="EMBL" id="KAK4019458.1"/>
    </source>
</evidence>
<reference evidence="2 3" key="1">
    <citation type="journal article" date="2023" name="Nucleic Acids Res.">
        <title>The hologenome of Daphnia magna reveals possible DNA methylation and microbiome-mediated evolution of the host genome.</title>
        <authorList>
            <person name="Chaturvedi A."/>
            <person name="Li X."/>
            <person name="Dhandapani V."/>
            <person name="Marshall H."/>
            <person name="Kissane S."/>
            <person name="Cuenca-Cambronero M."/>
            <person name="Asole G."/>
            <person name="Calvet F."/>
            <person name="Ruiz-Romero M."/>
            <person name="Marangio P."/>
            <person name="Guigo R."/>
            <person name="Rago D."/>
            <person name="Mirbahai L."/>
            <person name="Eastwood N."/>
            <person name="Colbourne J.K."/>
            <person name="Zhou J."/>
            <person name="Mallon E."/>
            <person name="Orsini L."/>
        </authorList>
    </citation>
    <scope>NUCLEOTIDE SEQUENCE [LARGE SCALE GENOMIC DNA]</scope>
    <source>
        <strain evidence="2">LRV0_1</strain>
    </source>
</reference>
<dbReference type="EMBL" id="JAOYFB010000036">
    <property type="protein sequence ID" value="KAK4019458.1"/>
    <property type="molecule type" value="Genomic_DNA"/>
</dbReference>
<dbReference type="Proteomes" id="UP001234178">
    <property type="component" value="Unassembled WGS sequence"/>
</dbReference>
<name>A0ABR0A2S2_9CRUS</name>
<accession>A0ABR0A2S2</accession>
<gene>
    <name evidence="2" type="ORF">OUZ56_001478</name>
</gene>
<organism evidence="2 3">
    <name type="scientific">Daphnia magna</name>
    <dbReference type="NCBI Taxonomy" id="35525"/>
    <lineage>
        <taxon>Eukaryota</taxon>
        <taxon>Metazoa</taxon>
        <taxon>Ecdysozoa</taxon>
        <taxon>Arthropoda</taxon>
        <taxon>Crustacea</taxon>
        <taxon>Branchiopoda</taxon>
        <taxon>Diplostraca</taxon>
        <taxon>Cladocera</taxon>
        <taxon>Anomopoda</taxon>
        <taxon>Daphniidae</taxon>
        <taxon>Daphnia</taxon>
    </lineage>
</organism>
<feature type="compositionally biased region" description="Basic and acidic residues" evidence="1">
    <location>
        <begin position="8"/>
        <end position="18"/>
    </location>
</feature>
<comment type="caution">
    <text evidence="2">The sequence shown here is derived from an EMBL/GenBank/DDBJ whole genome shotgun (WGS) entry which is preliminary data.</text>
</comment>
<evidence type="ECO:0000313" key="3">
    <source>
        <dbReference type="Proteomes" id="UP001234178"/>
    </source>
</evidence>
<feature type="region of interest" description="Disordered" evidence="1">
    <location>
        <begin position="1"/>
        <end position="34"/>
    </location>
</feature>
<keyword evidence="3" id="KW-1185">Reference proteome</keyword>